<gene>
    <name evidence="2" type="ORF">SPHA_18908</name>
</gene>
<name>A0A812BLG0_ACAPH</name>
<dbReference type="AlphaFoldDB" id="A0A812BLG0"/>
<dbReference type="EMBL" id="CAHIKZ030000683">
    <property type="protein sequence ID" value="CAE1233319.1"/>
    <property type="molecule type" value="Genomic_DNA"/>
</dbReference>
<feature type="transmembrane region" description="Helical" evidence="1">
    <location>
        <begin position="26"/>
        <end position="55"/>
    </location>
</feature>
<evidence type="ECO:0000313" key="2">
    <source>
        <dbReference type="EMBL" id="CAE1233319.1"/>
    </source>
</evidence>
<sequence>MSTLPLILFSFPSVLTDNTQYTLRLFYFHFPLGLIFICSHGQLYTLPLILFSFLYRLNIHLFSRTMHNGDLFSRAYTLPLFFFHFSIGLIFICSHGQYVYPPLFYFSFPLGLIFICSHFNSLLYFIFIFHFICSHGQYNVILFYFLISVLTDNAQCIPSRLFYFHFPLGLIFICSHGQLYNLLLIFFHFSIGLIFICSSQ</sequence>
<evidence type="ECO:0000256" key="1">
    <source>
        <dbReference type="SAM" id="Phobius"/>
    </source>
</evidence>
<feature type="transmembrane region" description="Helical" evidence="1">
    <location>
        <begin position="178"/>
        <end position="197"/>
    </location>
</feature>
<proteinExistence type="predicted"/>
<feature type="transmembrane region" description="Helical" evidence="1">
    <location>
        <begin position="76"/>
        <end position="98"/>
    </location>
</feature>
<keyword evidence="1" id="KW-0472">Membrane</keyword>
<protein>
    <submittedName>
        <fullName evidence="2">Uncharacterized protein</fullName>
    </submittedName>
</protein>
<keyword evidence="1" id="KW-0812">Transmembrane</keyword>
<organism evidence="2 3">
    <name type="scientific">Acanthosepion pharaonis</name>
    <name type="common">Pharaoh cuttlefish</name>
    <name type="synonym">Sepia pharaonis</name>
    <dbReference type="NCBI Taxonomy" id="158019"/>
    <lineage>
        <taxon>Eukaryota</taxon>
        <taxon>Metazoa</taxon>
        <taxon>Spiralia</taxon>
        <taxon>Lophotrochozoa</taxon>
        <taxon>Mollusca</taxon>
        <taxon>Cephalopoda</taxon>
        <taxon>Coleoidea</taxon>
        <taxon>Decapodiformes</taxon>
        <taxon>Sepiida</taxon>
        <taxon>Sepiina</taxon>
        <taxon>Sepiidae</taxon>
        <taxon>Acanthosepion</taxon>
    </lineage>
</organism>
<evidence type="ECO:0000313" key="3">
    <source>
        <dbReference type="Proteomes" id="UP000597762"/>
    </source>
</evidence>
<comment type="caution">
    <text evidence="2">The sequence shown here is derived from an EMBL/GenBank/DDBJ whole genome shotgun (WGS) entry which is preliminary data.</text>
</comment>
<feature type="transmembrane region" description="Helical" evidence="1">
    <location>
        <begin position="104"/>
        <end position="129"/>
    </location>
</feature>
<feature type="transmembrane region" description="Helical" evidence="1">
    <location>
        <begin position="141"/>
        <end position="166"/>
    </location>
</feature>
<keyword evidence="1" id="KW-1133">Transmembrane helix</keyword>
<accession>A0A812BLG0</accession>
<dbReference type="Proteomes" id="UP000597762">
    <property type="component" value="Unassembled WGS sequence"/>
</dbReference>
<keyword evidence="3" id="KW-1185">Reference proteome</keyword>
<reference evidence="2" key="1">
    <citation type="submission" date="2021-01" db="EMBL/GenBank/DDBJ databases">
        <authorList>
            <person name="Li R."/>
            <person name="Bekaert M."/>
        </authorList>
    </citation>
    <scope>NUCLEOTIDE SEQUENCE</scope>
    <source>
        <strain evidence="2">Farmed</strain>
    </source>
</reference>